<dbReference type="Gene3D" id="3.40.50.1440">
    <property type="entry name" value="Tubulin/FtsZ, GTPase domain"/>
    <property type="match status" value="1"/>
</dbReference>
<dbReference type="CDD" id="cd02186">
    <property type="entry name" value="alpha_tubulin"/>
    <property type="match status" value="1"/>
</dbReference>
<evidence type="ECO:0000259" key="17">
    <source>
        <dbReference type="SMART" id="SM00864"/>
    </source>
</evidence>
<comment type="subcellular location">
    <subcellularLocation>
        <location evidence="2">Nucleus</location>
    </subcellularLocation>
</comment>
<dbReference type="GO" id="GO:0005525">
    <property type="term" value="F:GTP binding"/>
    <property type="evidence" value="ECO:0007669"/>
    <property type="project" value="UniProtKB-KW"/>
</dbReference>
<keyword evidence="10" id="KW-0460">Magnesium</keyword>
<evidence type="ECO:0000256" key="2">
    <source>
        <dbReference type="ARBA" id="ARBA00004123"/>
    </source>
</evidence>
<evidence type="ECO:0000256" key="8">
    <source>
        <dbReference type="ARBA" id="ARBA00022741"/>
    </source>
</evidence>
<dbReference type="InterPro" id="IPR008280">
    <property type="entry name" value="Tub_FtsZ_C"/>
</dbReference>
<comment type="subunit">
    <text evidence="14">The 26S proteasome consists of a 20S proteasome core and two 19S regulatory subunits. The 20S proteasome core is composed of 28 subunits that are arranged in four stacked rings, resulting in a barrel-shaped structure. The two end rings are each formed by seven alpha subunits, and the two central rings are each formed by seven beta subunits. The catalytic chamber with the active sites is on the inside of the barrel.</text>
</comment>
<dbReference type="FunFam" id="3.40.50.1440:FF:000019">
    <property type="entry name" value="Tubulin alpha chain"/>
    <property type="match status" value="1"/>
</dbReference>
<evidence type="ECO:0000256" key="15">
    <source>
        <dbReference type="ARBA" id="ARBA00049117"/>
    </source>
</evidence>
<dbReference type="PROSITE" id="PS00227">
    <property type="entry name" value="TUBULIN"/>
    <property type="match status" value="1"/>
</dbReference>
<dbReference type="FunFam" id="3.60.20.10:FF:000099">
    <property type="entry name" value="Proteasome subunit beta"/>
    <property type="match status" value="1"/>
</dbReference>
<dbReference type="Gene3D" id="3.30.1330.20">
    <property type="entry name" value="Tubulin/FtsZ, C-terminal domain"/>
    <property type="match status" value="1"/>
</dbReference>
<dbReference type="InterPro" id="IPR016050">
    <property type="entry name" value="Proteasome_bsu_CS"/>
</dbReference>
<dbReference type="GO" id="GO:0005634">
    <property type="term" value="C:nucleus"/>
    <property type="evidence" value="ECO:0007669"/>
    <property type="project" value="UniProtKB-SubCell"/>
</dbReference>
<dbReference type="InterPro" id="IPR029055">
    <property type="entry name" value="Ntn_hydrolases_N"/>
</dbReference>
<dbReference type="InterPro" id="IPR002452">
    <property type="entry name" value="Alpha_tubulin"/>
</dbReference>
<dbReference type="SUPFAM" id="SSF52490">
    <property type="entry name" value="Tubulin nucleotide-binding domain-like"/>
    <property type="match status" value="1"/>
</dbReference>
<dbReference type="AlphaFoldDB" id="A0AAE9E700"/>
<evidence type="ECO:0000259" key="18">
    <source>
        <dbReference type="SMART" id="SM00865"/>
    </source>
</evidence>
<dbReference type="GO" id="GO:0051603">
    <property type="term" value="P:proteolysis involved in protein catabolic process"/>
    <property type="evidence" value="ECO:0007669"/>
    <property type="project" value="InterPro"/>
</dbReference>
<dbReference type="InterPro" id="IPR036525">
    <property type="entry name" value="Tubulin/FtsZ_GTPase_sf"/>
</dbReference>
<dbReference type="PANTHER" id="PTHR11588">
    <property type="entry name" value="TUBULIN"/>
    <property type="match status" value="1"/>
</dbReference>
<dbReference type="Proteomes" id="UP000829354">
    <property type="component" value="Chromosome I"/>
</dbReference>
<keyword evidence="7" id="KW-0479">Metal-binding</keyword>
<evidence type="ECO:0008006" key="21">
    <source>
        <dbReference type="Google" id="ProtNLM"/>
    </source>
</evidence>
<keyword evidence="11" id="KW-0647">Proteasome</keyword>
<dbReference type="Gene3D" id="1.10.287.600">
    <property type="entry name" value="Helix hairpin bin"/>
    <property type="match status" value="1"/>
</dbReference>
<dbReference type="FunFam" id="1.10.287.600:FF:000005">
    <property type="entry name" value="Tubulin alpha chain"/>
    <property type="match status" value="1"/>
</dbReference>
<evidence type="ECO:0000256" key="13">
    <source>
        <dbReference type="ARBA" id="ARBA00024953"/>
    </source>
</evidence>
<gene>
    <name evidence="19" type="ORF">L5515_002614</name>
</gene>
<dbReference type="Pfam" id="PF00091">
    <property type="entry name" value="Tubulin"/>
    <property type="match status" value="1"/>
</dbReference>
<dbReference type="Gene3D" id="3.60.20.10">
    <property type="entry name" value="Glutamine Phosphoribosylpyrophosphate, subunit 1, domain 1"/>
    <property type="match status" value="1"/>
</dbReference>
<dbReference type="PRINTS" id="PR01161">
    <property type="entry name" value="TUBULIN"/>
</dbReference>
<dbReference type="GO" id="GO:0005839">
    <property type="term" value="C:proteasome core complex"/>
    <property type="evidence" value="ECO:0007669"/>
    <property type="project" value="InterPro"/>
</dbReference>
<evidence type="ECO:0000256" key="14">
    <source>
        <dbReference type="ARBA" id="ARBA00026071"/>
    </source>
</evidence>
<evidence type="ECO:0000256" key="3">
    <source>
        <dbReference type="ARBA" id="ARBA00009636"/>
    </source>
</evidence>
<sequence>MASADVKNTVPHMDMDRGGAFDFSNCIRNQAMCKLGAKAPKLTSTGTTIVAVAYKGGLVMGADSRATAGNIIADKHCEKVHKLTESIYACGAGTAADLDQVTKMLSGNLRLLELNTGRKARVITALRQAKQHLFNYQGYIGAYLLIGGVDPTGPHLYMCSANGTTMAFPFTAQGSGSYAAITILERDFKTDMTKEEAEKLVQRALEAGMHGDNASGNSLNLVIIEPNETVFKGPIVPEFCKRPEPNDLAYKFQAGATKVLKHKTINFCSSRITRHLYGFVPPENLRRMREVISIHVGQAGVQIGNACWELYCLEHGIQPDGTMPTQSTNEGESFTTFFSDTGNGRYVPRSIFVDLEPTVVDEIRTGTYKKLFHPEQMITGKEDAANNYARGHYTVGKELIDTVLDRIRRLADNCSGLQGFFVFHSFGGGTGSGFTSLLMERLSVDYGKKSKLEFSIYPAPQVSTAVVEPYNSILTTHTTLEHSDCAFMVDNEAIYDICRRNLDVERPSYTNLNRIISQVVSSITASLRFDGALNVDLNEFQTNLVPYPRIHFPLAAYTPLISAEKAYHEALSVSDITNSCFEPANQMVKCDPRHGKYMAVCLLYRGDVVPKDVNTAIAAIKTKRTIQFVDWCPTGFKVGINYQPPTVVPGGDLAKVPRAVCMLSNTTAIAEAWSRLDYKFDLMYAKRAFVHWYVGEGMEEGEFTEAREDLAALEKDYEEVGADSNEGGEEEGEEY</sequence>
<feature type="region of interest" description="Disordered" evidence="16">
    <location>
        <begin position="715"/>
        <end position="735"/>
    </location>
</feature>
<protein>
    <recommendedName>
        <fullName evidence="21">Proteasome endopeptidase complex</fullName>
    </recommendedName>
</protein>
<dbReference type="GO" id="GO:0007017">
    <property type="term" value="P:microtubule-based process"/>
    <property type="evidence" value="ECO:0007669"/>
    <property type="project" value="InterPro"/>
</dbReference>
<keyword evidence="9" id="KW-0378">Hydrolase</keyword>
<dbReference type="InterPro" id="IPR017975">
    <property type="entry name" value="Tubulin_CS"/>
</dbReference>
<dbReference type="SMART" id="SM00864">
    <property type="entry name" value="Tubulin"/>
    <property type="match status" value="1"/>
</dbReference>
<dbReference type="CDD" id="cd03763">
    <property type="entry name" value="proteasome_beta_type_7"/>
    <property type="match status" value="1"/>
</dbReference>
<feature type="domain" description="Tubulin/FtsZ GTPase" evidence="17">
    <location>
        <begin position="334"/>
        <end position="531"/>
    </location>
</feature>
<feature type="compositionally biased region" description="Acidic residues" evidence="16">
    <location>
        <begin position="716"/>
        <end position="735"/>
    </location>
</feature>
<comment type="subunit">
    <text evidence="4">Dimer of alpha and beta chains. A typical microtubule is a hollow water-filled tube with an outer diameter of 25 nm and an inner diameter of 15 nM. Alpha-beta heterodimers associate head-to-tail to form protofilaments running lengthwise along the microtubule wall with the beta-tubulin subunit facing the microtubule plus end conferring a structural polarity. Microtubules usually have 13 protofilaments but different protofilament numbers can be found in some organisms and specialized cells.</text>
</comment>
<dbReference type="GO" id="GO:0046872">
    <property type="term" value="F:metal ion binding"/>
    <property type="evidence" value="ECO:0007669"/>
    <property type="project" value="UniProtKB-KW"/>
</dbReference>
<dbReference type="InterPro" id="IPR001353">
    <property type="entry name" value="Proteasome_sua/b"/>
</dbReference>
<dbReference type="EMBL" id="CP092620">
    <property type="protein sequence ID" value="UMM15022.1"/>
    <property type="molecule type" value="Genomic_DNA"/>
</dbReference>
<dbReference type="InterPro" id="IPR003008">
    <property type="entry name" value="Tubulin_FtsZ_GTPase"/>
</dbReference>
<dbReference type="Pfam" id="PF00227">
    <property type="entry name" value="Proteasome"/>
    <property type="match status" value="1"/>
</dbReference>
<comment type="similarity">
    <text evidence="3">Belongs to the tubulin family.</text>
</comment>
<evidence type="ECO:0000256" key="7">
    <source>
        <dbReference type="ARBA" id="ARBA00022723"/>
    </source>
</evidence>
<evidence type="ECO:0000256" key="4">
    <source>
        <dbReference type="ARBA" id="ARBA00011747"/>
    </source>
</evidence>
<dbReference type="GO" id="GO:0016787">
    <property type="term" value="F:hydrolase activity"/>
    <property type="evidence" value="ECO:0007669"/>
    <property type="project" value="UniProtKB-KW"/>
</dbReference>
<evidence type="ECO:0000256" key="6">
    <source>
        <dbReference type="ARBA" id="ARBA00022701"/>
    </source>
</evidence>
<dbReference type="GO" id="GO:0005200">
    <property type="term" value="F:structural constituent of cytoskeleton"/>
    <property type="evidence" value="ECO:0007669"/>
    <property type="project" value="InterPro"/>
</dbReference>
<keyword evidence="20" id="KW-1185">Reference proteome</keyword>
<dbReference type="InterPro" id="IPR023123">
    <property type="entry name" value="Tubulin_C"/>
</dbReference>
<comment type="function">
    <text evidence="13">Non-catalytic component of the proteasome, a multicatalytic proteinase complex which is characterized by its ability to cleave peptides with Arg, Phe, Tyr, Leu, and Glu adjacent to the leaving group at neutral or slightly basic pH. The proteasome has an ATP-dependent proteolytic activity.</text>
</comment>
<dbReference type="PROSITE" id="PS51476">
    <property type="entry name" value="PROTEASOME_BETA_2"/>
    <property type="match status" value="1"/>
</dbReference>
<evidence type="ECO:0000313" key="20">
    <source>
        <dbReference type="Proteomes" id="UP000829354"/>
    </source>
</evidence>
<evidence type="ECO:0000313" key="19">
    <source>
        <dbReference type="EMBL" id="UMM15022.1"/>
    </source>
</evidence>
<organism evidence="19 20">
    <name type="scientific">Caenorhabditis briggsae</name>
    <dbReference type="NCBI Taxonomy" id="6238"/>
    <lineage>
        <taxon>Eukaryota</taxon>
        <taxon>Metazoa</taxon>
        <taxon>Ecdysozoa</taxon>
        <taxon>Nematoda</taxon>
        <taxon>Chromadorea</taxon>
        <taxon>Rhabditida</taxon>
        <taxon>Rhabditina</taxon>
        <taxon>Rhabditomorpha</taxon>
        <taxon>Rhabditoidea</taxon>
        <taxon>Rhabditidae</taxon>
        <taxon>Peloderinae</taxon>
        <taxon>Caenorhabditis</taxon>
    </lineage>
</organism>
<dbReference type="Pfam" id="PF03953">
    <property type="entry name" value="Tubulin_C"/>
    <property type="match status" value="1"/>
</dbReference>
<evidence type="ECO:0000256" key="5">
    <source>
        <dbReference type="ARBA" id="ARBA00022490"/>
    </source>
</evidence>
<dbReference type="PRINTS" id="PR01162">
    <property type="entry name" value="ALPHATUBULIN"/>
</dbReference>
<evidence type="ECO:0000256" key="12">
    <source>
        <dbReference type="ARBA" id="ARBA00023134"/>
    </source>
</evidence>
<dbReference type="InterPro" id="IPR000217">
    <property type="entry name" value="Tubulin"/>
</dbReference>
<keyword evidence="12" id="KW-0342">GTP-binding</keyword>
<name>A0AAE9E700_CAEBR</name>
<comment type="catalytic activity">
    <reaction evidence="15">
        <text>GTP + H2O = GDP + phosphate + H(+)</text>
        <dbReference type="Rhea" id="RHEA:19669"/>
        <dbReference type="ChEBI" id="CHEBI:15377"/>
        <dbReference type="ChEBI" id="CHEBI:15378"/>
        <dbReference type="ChEBI" id="CHEBI:37565"/>
        <dbReference type="ChEBI" id="CHEBI:43474"/>
        <dbReference type="ChEBI" id="CHEBI:58189"/>
    </reaction>
    <physiologicalReaction direction="left-to-right" evidence="15">
        <dbReference type="Rhea" id="RHEA:19670"/>
    </physiologicalReaction>
</comment>
<evidence type="ECO:0000256" key="9">
    <source>
        <dbReference type="ARBA" id="ARBA00022801"/>
    </source>
</evidence>
<dbReference type="SMART" id="SM00865">
    <property type="entry name" value="Tubulin_C"/>
    <property type="match status" value="1"/>
</dbReference>
<keyword evidence="6" id="KW-0493">Microtubule</keyword>
<evidence type="ECO:0000256" key="1">
    <source>
        <dbReference type="ARBA" id="ARBA00001946"/>
    </source>
</evidence>
<reference evidence="19 20" key="1">
    <citation type="submission" date="2022-04" db="EMBL/GenBank/DDBJ databases">
        <title>Chromosome-level reference genomes for two strains of Caenorhabditis briggsae: an improved platform for comparative genomics.</title>
        <authorList>
            <person name="Stevens L."/>
            <person name="Andersen E."/>
        </authorList>
    </citation>
    <scope>NUCLEOTIDE SEQUENCE [LARGE SCALE GENOMIC DNA]</scope>
    <source>
        <strain evidence="19">VX34</strain>
        <tissue evidence="19">Whole-organism</tissue>
    </source>
</reference>
<dbReference type="InterPro" id="IPR018316">
    <property type="entry name" value="Tubulin/FtsZ_2-layer-sand-dom"/>
</dbReference>
<dbReference type="InterPro" id="IPR037103">
    <property type="entry name" value="Tubulin/FtsZ-like_C"/>
</dbReference>
<dbReference type="SUPFAM" id="SSF56235">
    <property type="entry name" value="N-terminal nucleophile aminohydrolases (Ntn hydrolases)"/>
    <property type="match status" value="1"/>
</dbReference>
<evidence type="ECO:0000256" key="11">
    <source>
        <dbReference type="ARBA" id="ARBA00022942"/>
    </source>
</evidence>
<dbReference type="GO" id="GO:0005874">
    <property type="term" value="C:microtubule"/>
    <property type="evidence" value="ECO:0007669"/>
    <property type="project" value="UniProtKB-KW"/>
</dbReference>
<dbReference type="SUPFAM" id="SSF55307">
    <property type="entry name" value="Tubulin C-terminal domain-like"/>
    <property type="match status" value="1"/>
</dbReference>
<proteinExistence type="inferred from homology"/>
<evidence type="ECO:0000256" key="16">
    <source>
        <dbReference type="SAM" id="MobiDB-lite"/>
    </source>
</evidence>
<dbReference type="PROSITE" id="PS00854">
    <property type="entry name" value="PROTEASOME_BETA_1"/>
    <property type="match status" value="1"/>
</dbReference>
<keyword evidence="8" id="KW-0547">Nucleotide-binding</keyword>
<dbReference type="InterPro" id="IPR023333">
    <property type="entry name" value="Proteasome_suB-type"/>
</dbReference>
<comment type="cofactor">
    <cofactor evidence="1">
        <name>Mg(2+)</name>
        <dbReference type="ChEBI" id="CHEBI:18420"/>
    </cofactor>
</comment>
<feature type="domain" description="Tubulin/FtsZ 2-layer sandwich" evidence="18">
    <location>
        <begin position="533"/>
        <end position="678"/>
    </location>
</feature>
<keyword evidence="5" id="KW-0963">Cytoplasm</keyword>
<dbReference type="FunFam" id="3.30.1330.20:FF:000001">
    <property type="entry name" value="Tubulin alpha chain"/>
    <property type="match status" value="1"/>
</dbReference>
<evidence type="ECO:0000256" key="10">
    <source>
        <dbReference type="ARBA" id="ARBA00022842"/>
    </source>
</evidence>
<accession>A0AAE9E700</accession>